<dbReference type="Proteomes" id="UP000887567">
    <property type="component" value="Unplaced"/>
</dbReference>
<feature type="transmembrane region" description="Helical" evidence="7">
    <location>
        <begin position="113"/>
        <end position="130"/>
    </location>
</feature>
<keyword evidence="6" id="KW-0297">G-protein coupled receptor</keyword>
<evidence type="ECO:0000256" key="6">
    <source>
        <dbReference type="RuleBase" id="RU000688"/>
    </source>
</evidence>
<keyword evidence="3 6" id="KW-0812">Transmembrane</keyword>
<dbReference type="Pfam" id="PF00001">
    <property type="entry name" value="7tm_1"/>
    <property type="match status" value="2"/>
</dbReference>
<dbReference type="PRINTS" id="PR00237">
    <property type="entry name" value="GPCRRHODOPSN"/>
</dbReference>
<dbReference type="GeneID" id="110254896"/>
<evidence type="ECO:0000313" key="10">
    <source>
        <dbReference type="Proteomes" id="UP000887567"/>
    </source>
</evidence>
<dbReference type="InterPro" id="IPR000276">
    <property type="entry name" value="GPCR_Rhodpsn"/>
</dbReference>
<evidence type="ECO:0000256" key="5">
    <source>
        <dbReference type="ARBA" id="ARBA00023136"/>
    </source>
</evidence>
<keyword evidence="2" id="KW-1003">Cell membrane</keyword>
<dbReference type="GO" id="GO:0005886">
    <property type="term" value="C:plasma membrane"/>
    <property type="evidence" value="ECO:0007669"/>
    <property type="project" value="UniProtKB-SubCell"/>
</dbReference>
<dbReference type="AlphaFoldDB" id="A0A913YB57"/>
<evidence type="ECO:0000256" key="2">
    <source>
        <dbReference type="ARBA" id="ARBA00022475"/>
    </source>
</evidence>
<organism evidence="9 10">
    <name type="scientific">Exaiptasia diaphana</name>
    <name type="common">Tropical sea anemone</name>
    <name type="synonym">Aiptasia pulchella</name>
    <dbReference type="NCBI Taxonomy" id="2652724"/>
    <lineage>
        <taxon>Eukaryota</taxon>
        <taxon>Metazoa</taxon>
        <taxon>Cnidaria</taxon>
        <taxon>Anthozoa</taxon>
        <taxon>Hexacorallia</taxon>
        <taxon>Actiniaria</taxon>
        <taxon>Aiptasiidae</taxon>
        <taxon>Exaiptasia</taxon>
    </lineage>
</organism>
<keyword evidence="4 7" id="KW-1133">Transmembrane helix</keyword>
<accession>A0A913YB57</accession>
<evidence type="ECO:0000256" key="4">
    <source>
        <dbReference type="ARBA" id="ARBA00022989"/>
    </source>
</evidence>
<feature type="transmembrane region" description="Helical" evidence="7">
    <location>
        <begin position="151"/>
        <end position="172"/>
    </location>
</feature>
<evidence type="ECO:0000313" key="9">
    <source>
        <dbReference type="EnsemblMetazoa" id="XP_020917603.1"/>
    </source>
</evidence>
<dbReference type="Gene3D" id="1.20.1070.10">
    <property type="entry name" value="Rhodopsin 7-helix transmembrane proteins"/>
    <property type="match status" value="1"/>
</dbReference>
<protein>
    <recommendedName>
        <fullName evidence="8">G-protein coupled receptors family 1 profile domain-containing protein</fullName>
    </recommendedName>
</protein>
<feature type="transmembrane region" description="Helical" evidence="7">
    <location>
        <begin position="30"/>
        <end position="56"/>
    </location>
</feature>
<comment type="subcellular location">
    <subcellularLocation>
        <location evidence="1">Cell membrane</location>
        <topology evidence="1">Multi-pass membrane protein</topology>
    </subcellularLocation>
</comment>
<keyword evidence="10" id="KW-1185">Reference proteome</keyword>
<comment type="similarity">
    <text evidence="6">Belongs to the G-protein coupled receptor 1 family.</text>
</comment>
<keyword evidence="6" id="KW-0675">Receptor</keyword>
<dbReference type="EnsemblMetazoa" id="XM_021061944.2">
    <property type="protein sequence ID" value="XP_020917603.1"/>
    <property type="gene ID" value="LOC110254896"/>
</dbReference>
<dbReference type="SMART" id="SM01381">
    <property type="entry name" value="7TM_GPCR_Srsx"/>
    <property type="match status" value="1"/>
</dbReference>
<dbReference type="SUPFAM" id="SSF81321">
    <property type="entry name" value="Family A G protein-coupled receptor-like"/>
    <property type="match status" value="1"/>
</dbReference>
<evidence type="ECO:0000259" key="8">
    <source>
        <dbReference type="PROSITE" id="PS50262"/>
    </source>
</evidence>
<keyword evidence="6" id="KW-0807">Transducer</keyword>
<evidence type="ECO:0000256" key="3">
    <source>
        <dbReference type="ARBA" id="ARBA00022692"/>
    </source>
</evidence>
<keyword evidence="5 7" id="KW-0472">Membrane</keyword>
<feature type="transmembrane region" description="Helical" evidence="7">
    <location>
        <begin position="268"/>
        <end position="291"/>
    </location>
</feature>
<dbReference type="PANTHER" id="PTHR22750">
    <property type="entry name" value="G-PROTEIN COUPLED RECEPTOR"/>
    <property type="match status" value="1"/>
</dbReference>
<evidence type="ECO:0000256" key="7">
    <source>
        <dbReference type="SAM" id="Phobius"/>
    </source>
</evidence>
<name>A0A913YB57_EXADI</name>
<dbReference type="GO" id="GO:0004930">
    <property type="term" value="F:G protein-coupled receptor activity"/>
    <property type="evidence" value="ECO:0007669"/>
    <property type="project" value="UniProtKB-KW"/>
</dbReference>
<dbReference type="KEGG" id="epa:110254896"/>
<dbReference type="OrthoDB" id="5961072at2759"/>
<evidence type="ECO:0000256" key="1">
    <source>
        <dbReference type="ARBA" id="ARBA00004651"/>
    </source>
</evidence>
<reference evidence="9" key="1">
    <citation type="submission" date="2022-11" db="UniProtKB">
        <authorList>
            <consortium name="EnsemblMetazoa"/>
        </authorList>
    </citation>
    <scope>IDENTIFICATION</scope>
</reference>
<dbReference type="OMA" id="IRHTIIN"/>
<dbReference type="CDD" id="cd00637">
    <property type="entry name" value="7tm_classA_rhodopsin-like"/>
    <property type="match status" value="1"/>
</dbReference>
<feature type="domain" description="G-protein coupled receptors family 1 profile" evidence="8">
    <location>
        <begin position="48"/>
        <end position="289"/>
    </location>
</feature>
<dbReference type="PROSITE" id="PS50262">
    <property type="entry name" value="G_PROTEIN_RECEP_F1_2"/>
    <property type="match status" value="1"/>
</dbReference>
<sequence>MNNTSVMPDCQLTLRTYLIQQDRSSHYENFLVFSIVLNSIIAVVASTSNAIVIYTISTNPSLRNPSNILILSLASSDLGVSVLSQSFYCLLLVAELKRNMVLICHASTGNFVTVWAFVFISCLTLVLISADRYLALRLHLRYKELITTRRYIVVLIMIWVSGFGVGALRNYAPSVHGLVNIAFGIFAAGFVFLVMVNAFFIAKIGRLIRRHSKQIRAQKVNMPHGQRLKRSVYTIYYVIGSFVLCYVPYFVLLAISRISELKRSEKVAYYYTMAETIVMLNGVLNPVIYCWRIGELRQAALQTLKKLYSCRNL</sequence>
<dbReference type="PROSITE" id="PS00237">
    <property type="entry name" value="G_PROTEIN_RECEP_F1_1"/>
    <property type="match status" value="1"/>
</dbReference>
<feature type="transmembrane region" description="Helical" evidence="7">
    <location>
        <begin position="68"/>
        <end position="93"/>
    </location>
</feature>
<dbReference type="RefSeq" id="XP_020917603.1">
    <property type="nucleotide sequence ID" value="XM_021061944.2"/>
</dbReference>
<proteinExistence type="inferred from homology"/>
<feature type="transmembrane region" description="Helical" evidence="7">
    <location>
        <begin position="178"/>
        <end position="202"/>
    </location>
</feature>
<feature type="transmembrane region" description="Helical" evidence="7">
    <location>
        <begin position="235"/>
        <end position="256"/>
    </location>
</feature>
<dbReference type="InterPro" id="IPR017452">
    <property type="entry name" value="GPCR_Rhodpsn_7TM"/>
</dbReference>